<feature type="region of interest" description="Disordered" evidence="1">
    <location>
        <begin position="1"/>
        <end position="103"/>
    </location>
</feature>
<sequence length="316" mass="35628">MAALKPRLANKPNLPPKPKPTRGEAQDTRMSSIKTAEGFQQTGHVHSPQEKRQKEDGQKREWRTKLQVEVGRSEPDGSETDESVKAEQSVKSATLPPNHTGEKHCHCICHLPRPGMRLMWVPVEDMENGAHAGQNTNNGCLQGEDKPPGMEDTGQRQRTSNIVAHTVKSPTMPQCYSCHSFRLHHSPRDDSASEDVYESMEVFFSSLPAEEPIYLQLQPSDHPCPTPPTRPIPPPRPFSTLRERQKERRSTQPVLAYVLSPRGGRPPIRTHSSSERGSGTPPLRKPKTGKYSFISRDVHFNYERQNEKKNPENHIV</sequence>
<keyword evidence="3" id="KW-1185">Reference proteome</keyword>
<comment type="caution">
    <text evidence="2">The sequence shown here is derived from an EMBL/GenBank/DDBJ whole genome shotgun (WGS) entry which is preliminary data.</text>
</comment>
<reference evidence="2" key="1">
    <citation type="submission" date="2023-06" db="EMBL/GenBank/DDBJ databases">
        <title>Male Hemibagrus guttatus genome.</title>
        <authorList>
            <person name="Bian C."/>
        </authorList>
    </citation>
    <scope>NUCLEOTIDE SEQUENCE</scope>
    <source>
        <strain evidence="2">Male_cb2023</strain>
        <tissue evidence="2">Muscle</tissue>
    </source>
</reference>
<dbReference type="AlphaFoldDB" id="A0AAE0PV99"/>
<feature type="compositionally biased region" description="Basic and acidic residues" evidence="1">
    <location>
        <begin position="241"/>
        <end position="250"/>
    </location>
</feature>
<protein>
    <submittedName>
        <fullName evidence="2">Uncharacterized protein</fullName>
    </submittedName>
</protein>
<name>A0AAE0PV99_9TELE</name>
<feature type="compositionally biased region" description="Pro residues" evidence="1">
    <location>
        <begin position="222"/>
        <end position="237"/>
    </location>
</feature>
<feature type="compositionally biased region" description="Basic and acidic residues" evidence="1">
    <location>
        <begin position="296"/>
        <end position="316"/>
    </location>
</feature>
<evidence type="ECO:0000256" key="1">
    <source>
        <dbReference type="SAM" id="MobiDB-lite"/>
    </source>
</evidence>
<gene>
    <name evidence="2" type="ORF">QTP70_009895</name>
</gene>
<evidence type="ECO:0000313" key="3">
    <source>
        <dbReference type="Proteomes" id="UP001274896"/>
    </source>
</evidence>
<dbReference type="Proteomes" id="UP001274896">
    <property type="component" value="Unassembled WGS sequence"/>
</dbReference>
<organism evidence="2 3">
    <name type="scientific">Hemibagrus guttatus</name>
    <dbReference type="NCBI Taxonomy" id="175788"/>
    <lineage>
        <taxon>Eukaryota</taxon>
        <taxon>Metazoa</taxon>
        <taxon>Chordata</taxon>
        <taxon>Craniata</taxon>
        <taxon>Vertebrata</taxon>
        <taxon>Euteleostomi</taxon>
        <taxon>Actinopterygii</taxon>
        <taxon>Neopterygii</taxon>
        <taxon>Teleostei</taxon>
        <taxon>Ostariophysi</taxon>
        <taxon>Siluriformes</taxon>
        <taxon>Bagridae</taxon>
        <taxon>Hemibagrus</taxon>
    </lineage>
</organism>
<dbReference type="EMBL" id="JAUCMX010000027">
    <property type="protein sequence ID" value="KAK3508843.1"/>
    <property type="molecule type" value="Genomic_DNA"/>
</dbReference>
<proteinExistence type="predicted"/>
<evidence type="ECO:0000313" key="2">
    <source>
        <dbReference type="EMBL" id="KAK3508843.1"/>
    </source>
</evidence>
<feature type="compositionally biased region" description="Basic and acidic residues" evidence="1">
    <location>
        <begin position="47"/>
        <end position="75"/>
    </location>
</feature>
<feature type="compositionally biased region" description="Polar residues" evidence="1">
    <location>
        <begin position="28"/>
        <end position="44"/>
    </location>
</feature>
<feature type="region of interest" description="Disordered" evidence="1">
    <location>
        <begin position="217"/>
        <end position="316"/>
    </location>
</feature>
<accession>A0AAE0PV99</accession>
<feature type="compositionally biased region" description="Low complexity" evidence="1">
    <location>
        <begin position="1"/>
        <end position="12"/>
    </location>
</feature>